<dbReference type="InterPro" id="IPR002192">
    <property type="entry name" value="PPDK_AMP/ATP-bd"/>
</dbReference>
<name>X1SS81_9ZZZZ</name>
<dbReference type="GO" id="GO:0008986">
    <property type="term" value="F:pyruvate, water dikinase activity"/>
    <property type="evidence" value="ECO:0007669"/>
    <property type="project" value="UniProtKB-EC"/>
</dbReference>
<evidence type="ECO:0000256" key="8">
    <source>
        <dbReference type="ARBA" id="ARBA00022741"/>
    </source>
</evidence>
<dbReference type="UniPathway" id="UPA00138"/>
<dbReference type="InterPro" id="IPR006319">
    <property type="entry name" value="PEP_synth"/>
</dbReference>
<evidence type="ECO:0000256" key="11">
    <source>
        <dbReference type="ARBA" id="ARBA00022842"/>
    </source>
</evidence>
<evidence type="ECO:0000256" key="13">
    <source>
        <dbReference type="ARBA" id="ARBA00047700"/>
    </source>
</evidence>
<sequence length="206" mass="23147">MTQLLEKIDYEDTKQLNDITKQIREIILKSEFPKEMQEEITESYEHLDVKDIDFKAGGTALDILKTSAEPIFVAVRSSATTEDLAEASFAGQQDSFVNIKGNQDLLKHIKKCLASLFTSRATYYRNKKNFKHMEASLAVVVQKMVNSDKSGVIFSKDPAYKNDNIIMEAVFGLGEGIVSGRITPDKYVISQDLKILDKKTSDKKVA</sequence>
<comment type="catalytic activity">
    <reaction evidence="13">
        <text>pyruvate + ATP + H2O = phosphoenolpyruvate + AMP + phosphate + 2 H(+)</text>
        <dbReference type="Rhea" id="RHEA:11364"/>
        <dbReference type="ChEBI" id="CHEBI:15361"/>
        <dbReference type="ChEBI" id="CHEBI:15377"/>
        <dbReference type="ChEBI" id="CHEBI:15378"/>
        <dbReference type="ChEBI" id="CHEBI:30616"/>
        <dbReference type="ChEBI" id="CHEBI:43474"/>
        <dbReference type="ChEBI" id="CHEBI:58702"/>
        <dbReference type="ChEBI" id="CHEBI:456215"/>
        <dbReference type="EC" id="2.7.9.2"/>
    </reaction>
</comment>
<keyword evidence="10" id="KW-0067">ATP-binding</keyword>
<dbReference type="Gene3D" id="3.30.1490.20">
    <property type="entry name" value="ATP-grasp fold, A domain"/>
    <property type="match status" value="1"/>
</dbReference>
<feature type="domain" description="Pyruvate phosphate dikinase AMP/ATP-binding" evidence="14">
    <location>
        <begin position="2"/>
        <end position="205"/>
    </location>
</feature>
<dbReference type="GO" id="GO:0046872">
    <property type="term" value="F:metal ion binding"/>
    <property type="evidence" value="ECO:0007669"/>
    <property type="project" value="UniProtKB-KW"/>
</dbReference>
<dbReference type="Pfam" id="PF01326">
    <property type="entry name" value="PPDK_N"/>
    <property type="match status" value="1"/>
</dbReference>
<keyword evidence="7" id="KW-0479">Metal-binding</keyword>
<evidence type="ECO:0000256" key="4">
    <source>
        <dbReference type="ARBA" id="ARBA00007837"/>
    </source>
</evidence>
<keyword evidence="9" id="KW-0418">Kinase</keyword>
<accession>X1SS81</accession>
<evidence type="ECO:0000256" key="5">
    <source>
        <dbReference type="ARBA" id="ARBA00011996"/>
    </source>
</evidence>
<evidence type="ECO:0000256" key="2">
    <source>
        <dbReference type="ARBA" id="ARBA00002988"/>
    </source>
</evidence>
<organism evidence="15">
    <name type="scientific">marine sediment metagenome</name>
    <dbReference type="NCBI Taxonomy" id="412755"/>
    <lineage>
        <taxon>unclassified sequences</taxon>
        <taxon>metagenomes</taxon>
        <taxon>ecological metagenomes</taxon>
    </lineage>
</organism>
<dbReference type="Gene3D" id="3.30.470.20">
    <property type="entry name" value="ATP-grasp fold, B domain"/>
    <property type="match status" value="1"/>
</dbReference>
<dbReference type="EMBL" id="BARW01020805">
    <property type="protein sequence ID" value="GAI95932.1"/>
    <property type="molecule type" value="Genomic_DNA"/>
</dbReference>
<evidence type="ECO:0000256" key="7">
    <source>
        <dbReference type="ARBA" id="ARBA00022723"/>
    </source>
</evidence>
<dbReference type="GO" id="GO:0005524">
    <property type="term" value="F:ATP binding"/>
    <property type="evidence" value="ECO:0007669"/>
    <property type="project" value="UniProtKB-KW"/>
</dbReference>
<evidence type="ECO:0000313" key="15">
    <source>
        <dbReference type="EMBL" id="GAI95932.1"/>
    </source>
</evidence>
<comment type="cofactor">
    <cofactor evidence="1">
        <name>Mg(2+)</name>
        <dbReference type="ChEBI" id="CHEBI:18420"/>
    </cofactor>
</comment>
<dbReference type="AlphaFoldDB" id="X1SS81"/>
<evidence type="ECO:0000256" key="6">
    <source>
        <dbReference type="ARBA" id="ARBA00022679"/>
    </source>
</evidence>
<comment type="similarity">
    <text evidence="4">Belongs to the PEP-utilizing enzyme family.</text>
</comment>
<dbReference type="PANTHER" id="PTHR43030:SF1">
    <property type="entry name" value="PHOSPHOENOLPYRUVATE SYNTHASE"/>
    <property type="match status" value="1"/>
</dbReference>
<proteinExistence type="inferred from homology"/>
<comment type="caution">
    <text evidence="15">The sequence shown here is derived from an EMBL/GenBank/DDBJ whole genome shotgun (WGS) entry which is preliminary data.</text>
</comment>
<gene>
    <name evidence="15" type="ORF">S12H4_35077</name>
</gene>
<evidence type="ECO:0000256" key="3">
    <source>
        <dbReference type="ARBA" id="ARBA00004742"/>
    </source>
</evidence>
<comment type="pathway">
    <text evidence="3">Carbohydrate biosynthesis; gluconeogenesis.</text>
</comment>
<evidence type="ECO:0000256" key="9">
    <source>
        <dbReference type="ARBA" id="ARBA00022777"/>
    </source>
</evidence>
<comment type="function">
    <text evidence="2">Catalyzes the phosphorylation of pyruvate to phosphoenolpyruvate.</text>
</comment>
<dbReference type="SUPFAM" id="SSF56059">
    <property type="entry name" value="Glutathione synthetase ATP-binding domain-like"/>
    <property type="match status" value="1"/>
</dbReference>
<keyword evidence="11" id="KW-0460">Magnesium</keyword>
<evidence type="ECO:0000256" key="1">
    <source>
        <dbReference type="ARBA" id="ARBA00001946"/>
    </source>
</evidence>
<dbReference type="GO" id="GO:0006094">
    <property type="term" value="P:gluconeogenesis"/>
    <property type="evidence" value="ECO:0007669"/>
    <property type="project" value="UniProtKB-UniPathway"/>
</dbReference>
<reference evidence="15" key="1">
    <citation type="journal article" date="2014" name="Front. Microbiol.">
        <title>High frequency of phylogenetically diverse reductive dehalogenase-homologous genes in deep subseafloor sedimentary metagenomes.</title>
        <authorList>
            <person name="Kawai M."/>
            <person name="Futagami T."/>
            <person name="Toyoda A."/>
            <person name="Takaki Y."/>
            <person name="Nishi S."/>
            <person name="Hori S."/>
            <person name="Arai W."/>
            <person name="Tsubouchi T."/>
            <person name="Morono Y."/>
            <person name="Uchiyama I."/>
            <person name="Ito T."/>
            <person name="Fujiyama A."/>
            <person name="Inagaki F."/>
            <person name="Takami H."/>
        </authorList>
    </citation>
    <scope>NUCLEOTIDE SEQUENCE</scope>
    <source>
        <strain evidence="15">Expedition CK06-06</strain>
    </source>
</reference>
<evidence type="ECO:0000256" key="12">
    <source>
        <dbReference type="ARBA" id="ARBA00033470"/>
    </source>
</evidence>
<keyword evidence="8" id="KW-0547">Nucleotide-binding</keyword>
<protein>
    <recommendedName>
        <fullName evidence="5">pyruvate, water dikinase</fullName>
        <ecNumber evidence="5">2.7.9.2</ecNumber>
    </recommendedName>
    <alternativeName>
        <fullName evidence="12">Pyruvate, water dikinase</fullName>
    </alternativeName>
</protein>
<dbReference type="InterPro" id="IPR013815">
    <property type="entry name" value="ATP_grasp_subdomain_1"/>
</dbReference>
<keyword evidence="6" id="KW-0808">Transferase</keyword>
<feature type="non-terminal residue" evidence="15">
    <location>
        <position position="206"/>
    </location>
</feature>
<dbReference type="PANTHER" id="PTHR43030">
    <property type="entry name" value="PHOSPHOENOLPYRUVATE SYNTHASE"/>
    <property type="match status" value="1"/>
</dbReference>
<evidence type="ECO:0000259" key="14">
    <source>
        <dbReference type="Pfam" id="PF01326"/>
    </source>
</evidence>
<evidence type="ECO:0000256" key="10">
    <source>
        <dbReference type="ARBA" id="ARBA00022840"/>
    </source>
</evidence>
<dbReference type="EC" id="2.7.9.2" evidence="5"/>